<keyword evidence="1" id="KW-0812">Transmembrane</keyword>
<dbReference type="EMBL" id="JMPI01000006">
    <property type="protein sequence ID" value="KFC84633.1"/>
    <property type="molecule type" value="Genomic_DNA"/>
</dbReference>
<dbReference type="OrthoDB" id="6541880at2"/>
<dbReference type="Proteomes" id="UP000028653">
    <property type="component" value="Unassembled WGS sequence"/>
</dbReference>
<reference evidence="2 3" key="1">
    <citation type="submission" date="2014-05" db="EMBL/GenBank/DDBJ databases">
        <title>ATOL: Assembling a taxonomically balanced genome-scale reconstruction of the evolutionary history of the Enterobacteriaceae.</title>
        <authorList>
            <person name="Plunkett G.III."/>
            <person name="Neeno-Eckwall E.C."/>
            <person name="Glasner J.D."/>
            <person name="Perna N.T."/>
        </authorList>
    </citation>
    <scope>NUCLEOTIDE SEQUENCE [LARGE SCALE GENOMIC DNA]</scope>
    <source>
        <strain evidence="2 3">ATCC 33320</strain>
    </source>
</reference>
<evidence type="ECO:0000313" key="2">
    <source>
        <dbReference type="EMBL" id="KFC84633.1"/>
    </source>
</evidence>
<evidence type="ECO:0000256" key="1">
    <source>
        <dbReference type="SAM" id="Phobius"/>
    </source>
</evidence>
<keyword evidence="1" id="KW-0472">Membrane</keyword>
<organism evidence="2 3">
    <name type="scientific">Buttiauxella agrestis ATCC 33320</name>
    <dbReference type="NCBI Taxonomy" id="1006004"/>
    <lineage>
        <taxon>Bacteria</taxon>
        <taxon>Pseudomonadati</taxon>
        <taxon>Pseudomonadota</taxon>
        <taxon>Gammaproteobacteria</taxon>
        <taxon>Enterobacterales</taxon>
        <taxon>Enterobacteriaceae</taxon>
        <taxon>Buttiauxella</taxon>
    </lineage>
</organism>
<dbReference type="Pfam" id="PF15940">
    <property type="entry name" value="YjcB"/>
    <property type="match status" value="1"/>
</dbReference>
<accession>A0A085GLN8</accession>
<proteinExistence type="predicted"/>
<feature type="transmembrane region" description="Helical" evidence="1">
    <location>
        <begin position="36"/>
        <end position="55"/>
    </location>
</feature>
<dbReference type="InterPro" id="IPR016958">
    <property type="entry name" value="UCP030798"/>
</dbReference>
<dbReference type="PIRSF" id="PIRSF030798">
    <property type="entry name" value="UCP030798"/>
    <property type="match status" value="1"/>
</dbReference>
<comment type="caution">
    <text evidence="2">The sequence shown here is derived from an EMBL/GenBank/DDBJ whole genome shotgun (WGS) entry which is preliminary data.</text>
</comment>
<evidence type="ECO:0000313" key="3">
    <source>
        <dbReference type="Proteomes" id="UP000028653"/>
    </source>
</evidence>
<dbReference type="RefSeq" id="WP_034492460.1">
    <property type="nucleotide sequence ID" value="NZ_JMPI01000006.1"/>
</dbReference>
<keyword evidence="3" id="KW-1185">Reference proteome</keyword>
<feature type="transmembrane region" description="Helical" evidence="1">
    <location>
        <begin position="12"/>
        <end position="29"/>
    </location>
</feature>
<name>A0A085GLN8_9ENTR</name>
<keyword evidence="1" id="KW-1133">Transmembrane helix</keyword>
<gene>
    <name evidence="2" type="primary">yjcB</name>
    <name evidence="2" type="ORF">GBAG_0162</name>
</gene>
<protein>
    <submittedName>
        <fullName evidence="2">YjcB family protein</fullName>
    </submittedName>
</protein>
<dbReference type="eggNOG" id="ENOG5032SPC">
    <property type="taxonomic scope" value="Bacteria"/>
</dbReference>
<sequence>MAAITTSVLLMRWPLVSAVLMFLASTLNIQFRKSDYTFFAIVSSMLGIASALWFATGLLGLEWADFPVIWASFKDIMIEISSHAPPEWPMVLT</sequence>
<dbReference type="AlphaFoldDB" id="A0A085GLN8"/>